<keyword evidence="2" id="KW-1185">Reference proteome</keyword>
<protein>
    <submittedName>
        <fullName evidence="1">Uncharacterized protein</fullName>
    </submittedName>
</protein>
<evidence type="ECO:0000313" key="2">
    <source>
        <dbReference type="Proteomes" id="UP000814140"/>
    </source>
</evidence>
<dbReference type="EMBL" id="MU277195">
    <property type="protein sequence ID" value="KAI0065487.1"/>
    <property type="molecule type" value="Genomic_DNA"/>
</dbReference>
<dbReference type="Proteomes" id="UP000814140">
    <property type="component" value="Unassembled WGS sequence"/>
</dbReference>
<organism evidence="1 2">
    <name type="scientific">Artomyces pyxidatus</name>
    <dbReference type="NCBI Taxonomy" id="48021"/>
    <lineage>
        <taxon>Eukaryota</taxon>
        <taxon>Fungi</taxon>
        <taxon>Dikarya</taxon>
        <taxon>Basidiomycota</taxon>
        <taxon>Agaricomycotina</taxon>
        <taxon>Agaricomycetes</taxon>
        <taxon>Russulales</taxon>
        <taxon>Auriscalpiaceae</taxon>
        <taxon>Artomyces</taxon>
    </lineage>
</organism>
<reference evidence="1" key="1">
    <citation type="submission" date="2021-03" db="EMBL/GenBank/DDBJ databases">
        <authorList>
            <consortium name="DOE Joint Genome Institute"/>
            <person name="Ahrendt S."/>
            <person name="Looney B.P."/>
            <person name="Miyauchi S."/>
            <person name="Morin E."/>
            <person name="Drula E."/>
            <person name="Courty P.E."/>
            <person name="Chicoki N."/>
            <person name="Fauchery L."/>
            <person name="Kohler A."/>
            <person name="Kuo A."/>
            <person name="Labutti K."/>
            <person name="Pangilinan J."/>
            <person name="Lipzen A."/>
            <person name="Riley R."/>
            <person name="Andreopoulos W."/>
            <person name="He G."/>
            <person name="Johnson J."/>
            <person name="Barry K.W."/>
            <person name="Grigoriev I.V."/>
            <person name="Nagy L."/>
            <person name="Hibbett D."/>
            <person name="Henrissat B."/>
            <person name="Matheny P.B."/>
            <person name="Labbe J."/>
            <person name="Martin F."/>
        </authorList>
    </citation>
    <scope>NUCLEOTIDE SEQUENCE</scope>
    <source>
        <strain evidence="1">HHB10654</strain>
    </source>
</reference>
<reference evidence="1" key="2">
    <citation type="journal article" date="2022" name="New Phytol.">
        <title>Evolutionary transition to the ectomycorrhizal habit in the genomes of a hyperdiverse lineage of mushroom-forming fungi.</title>
        <authorList>
            <person name="Looney B."/>
            <person name="Miyauchi S."/>
            <person name="Morin E."/>
            <person name="Drula E."/>
            <person name="Courty P.E."/>
            <person name="Kohler A."/>
            <person name="Kuo A."/>
            <person name="LaButti K."/>
            <person name="Pangilinan J."/>
            <person name="Lipzen A."/>
            <person name="Riley R."/>
            <person name="Andreopoulos W."/>
            <person name="He G."/>
            <person name="Johnson J."/>
            <person name="Nolan M."/>
            <person name="Tritt A."/>
            <person name="Barry K.W."/>
            <person name="Grigoriev I.V."/>
            <person name="Nagy L.G."/>
            <person name="Hibbett D."/>
            <person name="Henrissat B."/>
            <person name="Matheny P.B."/>
            <person name="Labbe J."/>
            <person name="Martin F.M."/>
        </authorList>
    </citation>
    <scope>NUCLEOTIDE SEQUENCE</scope>
    <source>
        <strain evidence="1">HHB10654</strain>
    </source>
</reference>
<name>A0ACB8TAK8_9AGAM</name>
<evidence type="ECO:0000313" key="1">
    <source>
        <dbReference type="EMBL" id="KAI0065487.1"/>
    </source>
</evidence>
<sequence length="420" mass="46966">MSGPYLMPTSTHARLPRSSAAPRSQPKPRRSRITHRLLRIIFSAIEYAVCLCLDWIASPLALFEYLSEVVFAACCEGCSVQPCGTSRPDGSAILILGAQEGLGRSAALRFSELGYTVFALCPNRQSTDPSPSKVSPDVSSLLYIWHNRKERARSLPWGLIAPMSLDVWSRNQRARVHETIEAFCRDHTLQLVALVICHAPEDIKSSSHHVMQGLLFEPHIDQTTDECVDPEDTWRGIILSGLTEPLLMIYDYLKMLREASGRVIIVSSSSGEGGNLDFPLQDARVSVANNLNDVLQPLGVRVSSVVTGPMTPYTCDTDARRSDEDGHSRGHCYNSSNDHDLERMLKGVKMLQDAVRRMSLHLIVNEAAVLSVLQRVIESRHPKFVYTIGSQPILRSLYRMVPMFFRMRVKGVLYDLASRY</sequence>
<feature type="non-terminal residue" evidence="1">
    <location>
        <position position="420"/>
    </location>
</feature>
<gene>
    <name evidence="1" type="ORF">BV25DRAFT_1821905</name>
</gene>
<accession>A0ACB8TAK8</accession>
<comment type="caution">
    <text evidence="1">The sequence shown here is derived from an EMBL/GenBank/DDBJ whole genome shotgun (WGS) entry which is preliminary data.</text>
</comment>
<proteinExistence type="predicted"/>